<dbReference type="InterPro" id="IPR017853">
    <property type="entry name" value="GH"/>
</dbReference>
<dbReference type="InterPro" id="IPR015340">
    <property type="entry name" value="A_amylase_C_dom"/>
</dbReference>
<comment type="caution">
    <text evidence="21">The sequence shown here is derived from an EMBL/GenBank/DDBJ whole genome shotgun (WGS) entry which is preliminary data.</text>
</comment>
<feature type="disulfide bond" evidence="16">
    <location>
        <begin position="51"/>
        <end position="59"/>
    </location>
</feature>
<accession>A0A427XFP5</accession>
<dbReference type="GO" id="GO:0016052">
    <property type="term" value="P:carbohydrate catabolic process"/>
    <property type="evidence" value="ECO:0007669"/>
    <property type="project" value="InterPro"/>
</dbReference>
<dbReference type="GO" id="GO:0004556">
    <property type="term" value="F:alpha-amylase activity"/>
    <property type="evidence" value="ECO:0007669"/>
    <property type="project" value="UniProtKB-EC"/>
</dbReference>
<gene>
    <name evidence="21" type="ORF">EHS24_003202</name>
</gene>
<feature type="binding site" evidence="15">
    <location>
        <position position="142"/>
    </location>
    <ligand>
        <name>Ca(2+)</name>
        <dbReference type="ChEBI" id="CHEBI:29108"/>
        <label>1</label>
    </ligand>
</feature>
<feature type="region of interest" description="Disordered" evidence="18">
    <location>
        <begin position="504"/>
        <end position="538"/>
    </location>
</feature>
<comment type="catalytic activity">
    <reaction evidence="1">
        <text>Endohydrolysis of (1-&gt;4)-alpha-D-glucosidic linkages in polysaccharides containing three or more (1-&gt;4)-alpha-linked D-glucose units.</text>
        <dbReference type="EC" id="3.2.1.1"/>
    </reaction>
</comment>
<keyword evidence="22" id="KW-1185">Reference proteome</keyword>
<dbReference type="GeneID" id="39587745"/>
<dbReference type="OrthoDB" id="204980at2759"/>
<dbReference type="Gene3D" id="2.60.40.1180">
    <property type="entry name" value="Golgi alpha-mannosidase II"/>
    <property type="match status" value="1"/>
</dbReference>
<dbReference type="CDD" id="cd11319">
    <property type="entry name" value="AmyAc_euk_AmyA"/>
    <property type="match status" value="1"/>
</dbReference>
<evidence type="ECO:0000256" key="17">
    <source>
        <dbReference type="PIRSR" id="PIRSR001024-5"/>
    </source>
</evidence>
<evidence type="ECO:0000256" key="8">
    <source>
        <dbReference type="ARBA" id="ARBA00022837"/>
    </source>
</evidence>
<comment type="similarity">
    <text evidence="3">Belongs to the glycosyl hydrolase 13 family.</text>
</comment>
<evidence type="ECO:0000256" key="6">
    <source>
        <dbReference type="ARBA" id="ARBA00022729"/>
    </source>
</evidence>
<evidence type="ECO:0000256" key="9">
    <source>
        <dbReference type="ARBA" id="ARBA00023157"/>
    </source>
</evidence>
<evidence type="ECO:0000256" key="19">
    <source>
        <dbReference type="SAM" id="SignalP"/>
    </source>
</evidence>
<feature type="compositionally biased region" description="Low complexity" evidence="18">
    <location>
        <begin position="522"/>
        <end position="538"/>
    </location>
</feature>
<evidence type="ECO:0000256" key="5">
    <source>
        <dbReference type="ARBA" id="ARBA00022723"/>
    </source>
</evidence>
<dbReference type="InterPro" id="IPR006047">
    <property type="entry name" value="GH13_cat_dom"/>
</dbReference>
<dbReference type="Proteomes" id="UP000279236">
    <property type="component" value="Unassembled WGS sequence"/>
</dbReference>
<keyword evidence="11" id="KW-0119">Carbohydrate metabolism</keyword>
<evidence type="ECO:0000256" key="2">
    <source>
        <dbReference type="ARBA" id="ARBA00001913"/>
    </source>
</evidence>
<evidence type="ECO:0000256" key="1">
    <source>
        <dbReference type="ARBA" id="ARBA00000548"/>
    </source>
</evidence>
<keyword evidence="7" id="KW-0378">Hydrolase</keyword>
<dbReference type="STRING" id="105984.A0A427XFP5"/>
<keyword evidence="9 16" id="KW-1015">Disulfide bond</keyword>
<dbReference type="InterPro" id="IPR013780">
    <property type="entry name" value="Glyco_hydro_b"/>
</dbReference>
<evidence type="ECO:0000313" key="22">
    <source>
        <dbReference type="Proteomes" id="UP000279236"/>
    </source>
</evidence>
<feature type="binding site" evidence="17">
    <location>
        <position position="315"/>
    </location>
    <ligand>
        <name>substrate</name>
    </ligand>
</feature>
<feature type="active site" description="Nucleophile" evidence="13">
    <location>
        <position position="223"/>
    </location>
</feature>
<dbReference type="AlphaFoldDB" id="A0A427XFP5"/>
<feature type="binding site" evidence="15">
    <location>
        <position position="192"/>
    </location>
    <ligand>
        <name>Ca(2+)</name>
        <dbReference type="ChEBI" id="CHEBI:29108"/>
        <label>1</label>
    </ligand>
</feature>
<feature type="binding site" evidence="17">
    <location>
        <position position="221"/>
    </location>
    <ligand>
        <name>substrate</name>
    </ligand>
</feature>
<feature type="site" description="Transition state stabilizer" evidence="14">
    <location>
        <position position="315"/>
    </location>
</feature>
<feature type="active site" description="Proton donor" evidence="13">
    <location>
        <position position="247"/>
    </location>
</feature>
<name>A0A427XFP5_9TREE</name>
<dbReference type="PIRSF" id="PIRSF001024">
    <property type="entry name" value="Alph-amyl_fung"/>
    <property type="match status" value="1"/>
</dbReference>
<keyword evidence="12" id="KW-0326">Glycosidase</keyword>
<dbReference type="PANTHER" id="PTHR10357:SF215">
    <property type="entry name" value="ALPHA-AMYLASE 1"/>
    <property type="match status" value="1"/>
</dbReference>
<feature type="domain" description="Glycosyl hydrolase family 13 catalytic" evidence="20">
    <location>
        <begin position="34"/>
        <end position="387"/>
    </location>
</feature>
<dbReference type="SMART" id="SM00642">
    <property type="entry name" value="Aamy"/>
    <property type="match status" value="1"/>
</dbReference>
<evidence type="ECO:0000256" key="12">
    <source>
        <dbReference type="ARBA" id="ARBA00023295"/>
    </source>
</evidence>
<evidence type="ECO:0000313" key="21">
    <source>
        <dbReference type="EMBL" id="RSH77642.1"/>
    </source>
</evidence>
<dbReference type="GO" id="GO:0005509">
    <property type="term" value="F:calcium ion binding"/>
    <property type="evidence" value="ECO:0007669"/>
    <property type="project" value="InterPro"/>
</dbReference>
<evidence type="ECO:0000256" key="11">
    <source>
        <dbReference type="ARBA" id="ARBA00023277"/>
    </source>
</evidence>
<dbReference type="SUPFAM" id="SSF51445">
    <property type="entry name" value="(Trans)glycosidases"/>
    <property type="match status" value="1"/>
</dbReference>
<feature type="binding site" evidence="17">
    <location>
        <position position="362"/>
    </location>
    <ligand>
        <name>substrate</name>
    </ligand>
</feature>
<dbReference type="SUPFAM" id="SSF51011">
    <property type="entry name" value="Glycosyl hydrolase domain"/>
    <property type="match status" value="1"/>
</dbReference>
<evidence type="ECO:0000259" key="20">
    <source>
        <dbReference type="SMART" id="SM00642"/>
    </source>
</evidence>
<dbReference type="RefSeq" id="XP_028472789.1">
    <property type="nucleotide sequence ID" value="XM_028618901.1"/>
</dbReference>
<sequence length="538" mass="59847">MSSWTTTMSWAAVALVPLVAGLTTPQLRDRSIYQVITDRFARADGRVDVYCDPNERTYCGGGWKGIEHQLGYIQGMGFDTVWISPVVANIPGIPGGGESYHGYWGSDITKHNPHFGTEQDLRDLSNALHARGMYLMVDVVANHVGAIPNQFQPIHYGPLFSAEQHFHPFCIPDDWNDQVQSEQCWLTDHTADLNTESPEVVFALQSWVRHLVSSFGIDALRVDTVKHVRKDFWPGFVNAGGVAAVGEILHGDPHYLRQYQLQSMESIMDYATFYHLRRAFSSPTIPIDELTGMISRVHKMLPDPTLLGSFLDNHDHARFPSEVRDPALLKNAAVYPLINDGFPIVYQGQEHGLAGTNDPHNREAIWLHGYSTAKPLYVMYSRLNHARQQALQQFAPFRSTLLRANKLDPHTILIAKPPLVSILTNYGSRALPRVYYLPAAATTFAPRMAVIDVLTGQVFATDPMGGLAVTVISGEPRVFLPLGVWEGRKSVVWQVAQVEQQLRPAIGSPKRKTGGASTPGHSRGSSRSSMFSWFRGSK</sequence>
<proteinExistence type="inferred from homology"/>
<evidence type="ECO:0000256" key="3">
    <source>
        <dbReference type="ARBA" id="ARBA00008061"/>
    </source>
</evidence>
<evidence type="ECO:0000256" key="13">
    <source>
        <dbReference type="PIRSR" id="PIRSR001024-1"/>
    </source>
</evidence>
<evidence type="ECO:0000256" key="18">
    <source>
        <dbReference type="SAM" id="MobiDB-lite"/>
    </source>
</evidence>
<feature type="binding site" evidence="15">
    <location>
        <position position="182"/>
    </location>
    <ligand>
        <name>Ca(2+)</name>
        <dbReference type="ChEBI" id="CHEBI:29108"/>
        <label>1</label>
    </ligand>
</feature>
<evidence type="ECO:0000256" key="14">
    <source>
        <dbReference type="PIRSR" id="PIRSR001024-2"/>
    </source>
</evidence>
<comment type="cofactor">
    <cofactor evidence="2">
        <name>Ca(2+)</name>
        <dbReference type="ChEBI" id="CHEBI:29108"/>
    </cofactor>
</comment>
<feature type="binding site" evidence="17">
    <location>
        <position position="104"/>
    </location>
    <ligand>
        <name>substrate</name>
    </ligand>
</feature>
<keyword evidence="5 15" id="KW-0479">Metal-binding</keyword>
<reference evidence="21 22" key="1">
    <citation type="submission" date="2018-11" db="EMBL/GenBank/DDBJ databases">
        <title>Genome sequence of Apiotrichum porosum DSM 27194.</title>
        <authorList>
            <person name="Aliyu H."/>
            <person name="Gorte O."/>
            <person name="Ochsenreither K."/>
        </authorList>
    </citation>
    <scope>NUCLEOTIDE SEQUENCE [LARGE SCALE GENOMIC DNA]</scope>
    <source>
        <strain evidence="21 22">DSM 27194</strain>
    </source>
</reference>
<feature type="binding site" evidence="15">
    <location>
        <position position="227"/>
    </location>
    <ligand>
        <name>Ca(2+)</name>
        <dbReference type="ChEBI" id="CHEBI:29108"/>
        <label>1</label>
    </ligand>
</feature>
<evidence type="ECO:0000256" key="4">
    <source>
        <dbReference type="ARBA" id="ARBA00012595"/>
    </source>
</evidence>
<keyword evidence="8 15" id="KW-0106">Calcium</keyword>
<protein>
    <recommendedName>
        <fullName evidence="4">alpha-amylase</fullName>
        <ecNumber evidence="4">3.2.1.1</ecNumber>
    </recommendedName>
</protein>
<dbReference type="EMBL" id="RSCE01000015">
    <property type="protein sequence ID" value="RSH77642.1"/>
    <property type="molecule type" value="Genomic_DNA"/>
</dbReference>
<feature type="binding site" evidence="17">
    <location>
        <position position="143"/>
    </location>
    <ligand>
        <name>substrate</name>
    </ligand>
</feature>
<feature type="disulfide bond" evidence="16">
    <location>
        <begin position="170"/>
        <end position="184"/>
    </location>
</feature>
<dbReference type="Pfam" id="PF09260">
    <property type="entry name" value="A_amylase_dom_C"/>
    <property type="match status" value="1"/>
</dbReference>
<evidence type="ECO:0000256" key="15">
    <source>
        <dbReference type="PIRSR" id="PIRSR001024-3"/>
    </source>
</evidence>
<evidence type="ECO:0000256" key="7">
    <source>
        <dbReference type="ARBA" id="ARBA00022801"/>
    </source>
</evidence>
<keyword evidence="6 19" id="KW-0732">Signal</keyword>
<dbReference type="FunFam" id="3.20.20.80:FF:000120">
    <property type="entry name" value="Alpha-amylase A"/>
    <property type="match status" value="1"/>
</dbReference>
<dbReference type="Gene3D" id="3.20.20.80">
    <property type="entry name" value="Glycosidases"/>
    <property type="match status" value="1"/>
</dbReference>
<dbReference type="EC" id="3.2.1.1" evidence="4"/>
<feature type="binding site" evidence="15">
    <location>
        <position position="247"/>
    </location>
    <ligand>
        <name>Ca(2+)</name>
        <dbReference type="ChEBI" id="CHEBI:29108"/>
        <label>2</label>
    </ligand>
</feature>
<feature type="chain" id="PRO_5019442886" description="alpha-amylase" evidence="19">
    <location>
        <begin position="22"/>
        <end position="538"/>
    </location>
</feature>
<organism evidence="21 22">
    <name type="scientific">Apiotrichum porosum</name>
    <dbReference type="NCBI Taxonomy" id="105984"/>
    <lineage>
        <taxon>Eukaryota</taxon>
        <taxon>Fungi</taxon>
        <taxon>Dikarya</taxon>
        <taxon>Basidiomycota</taxon>
        <taxon>Agaricomycotina</taxon>
        <taxon>Tremellomycetes</taxon>
        <taxon>Trichosporonales</taxon>
        <taxon>Trichosporonaceae</taxon>
        <taxon>Apiotrichum</taxon>
    </lineage>
</organism>
<dbReference type="InterPro" id="IPR013777">
    <property type="entry name" value="A-amylase-like"/>
</dbReference>
<dbReference type="Pfam" id="PF00128">
    <property type="entry name" value="Alpha-amylase"/>
    <property type="match status" value="1"/>
</dbReference>
<feature type="binding site" evidence="17">
    <location>
        <position position="251"/>
    </location>
    <ligand>
        <name>substrate</name>
    </ligand>
</feature>
<keyword evidence="10" id="KW-0325">Glycoprotein</keyword>
<evidence type="ECO:0000256" key="10">
    <source>
        <dbReference type="ARBA" id="ARBA00023180"/>
    </source>
</evidence>
<feature type="binding site" evidence="15">
    <location>
        <position position="223"/>
    </location>
    <ligand>
        <name>Ca(2+)</name>
        <dbReference type="ChEBI" id="CHEBI:29108"/>
        <label>2</label>
    </ligand>
</feature>
<dbReference type="PANTHER" id="PTHR10357">
    <property type="entry name" value="ALPHA-AMYLASE FAMILY MEMBER"/>
    <property type="match status" value="1"/>
</dbReference>
<evidence type="ECO:0000256" key="16">
    <source>
        <dbReference type="PIRSR" id="PIRSR001024-4"/>
    </source>
</evidence>
<feature type="signal peptide" evidence="19">
    <location>
        <begin position="1"/>
        <end position="21"/>
    </location>
</feature>